<dbReference type="EMBL" id="CP087880">
    <property type="protein sequence ID" value="UGS40802.1"/>
    <property type="molecule type" value="Genomic_DNA"/>
</dbReference>
<dbReference type="PANTHER" id="PTHR11280:SF5">
    <property type="entry name" value="GLUCOSAMINE-6-PHOSPHATE ISOMERASE"/>
    <property type="match status" value="1"/>
</dbReference>
<dbReference type="InterPro" id="IPR037171">
    <property type="entry name" value="NagB/RpiA_transferase-like"/>
</dbReference>
<evidence type="ECO:0000313" key="4">
    <source>
        <dbReference type="Proteomes" id="UP001199659"/>
    </source>
</evidence>
<evidence type="ECO:0000256" key="1">
    <source>
        <dbReference type="ARBA" id="ARBA00022801"/>
    </source>
</evidence>
<organism evidence="3 4">
    <name type="scientific">Pseudocitrobacter corydidari</name>
    <dbReference type="NCBI Taxonomy" id="2891570"/>
    <lineage>
        <taxon>Bacteria</taxon>
        <taxon>Pseudomonadati</taxon>
        <taxon>Pseudomonadota</taxon>
        <taxon>Gammaproteobacteria</taxon>
        <taxon>Enterobacterales</taxon>
        <taxon>Enterobacteriaceae</taxon>
        <taxon>Pseudocitrobacter</taxon>
    </lineage>
</organism>
<dbReference type="PANTHER" id="PTHR11280">
    <property type="entry name" value="GLUCOSAMINE-6-PHOSPHATE ISOMERASE"/>
    <property type="match status" value="1"/>
</dbReference>
<keyword evidence="4" id="KW-1185">Reference proteome</keyword>
<proteinExistence type="predicted"/>
<dbReference type="InterPro" id="IPR006148">
    <property type="entry name" value="Glc/Gal-6P_isomerase"/>
</dbReference>
<dbReference type="RefSeq" id="WP_231827537.1">
    <property type="nucleotide sequence ID" value="NZ_CP087880.1"/>
</dbReference>
<dbReference type="InterPro" id="IPR004547">
    <property type="entry name" value="Glucosamine6P_isomerase"/>
</dbReference>
<reference evidence="3 4" key="1">
    <citation type="journal article" date="2022" name="Int. J. Syst. Evol. Microbiol.">
        <title>Pseudocitrobacter corydidari sp. nov., isolated from the Asian emerald cockroach Corydidarum magnifica.</title>
        <authorList>
            <person name="Guzman J."/>
            <person name="Poehlein A."/>
            <person name="Glaeser S.P."/>
            <person name="Schwengers O."/>
            <person name="Blom J."/>
            <person name="Hollensteiner J."/>
            <person name="Kampfer P."/>
            <person name="Vilcinskas A."/>
        </authorList>
    </citation>
    <scope>NUCLEOTIDE SEQUENCE [LARGE SCALE GENOMIC DNA]</scope>
    <source>
        <strain evidence="3">G163CM</strain>
    </source>
</reference>
<dbReference type="SUPFAM" id="SSF100950">
    <property type="entry name" value="NagB/RpiA/CoA transferase-like"/>
    <property type="match status" value="1"/>
</dbReference>
<dbReference type="GO" id="GO:0004342">
    <property type="term" value="F:glucosamine-6-phosphate deaminase activity"/>
    <property type="evidence" value="ECO:0007669"/>
    <property type="project" value="UniProtKB-EC"/>
</dbReference>
<dbReference type="Pfam" id="PF01182">
    <property type="entry name" value="Glucosamine_iso"/>
    <property type="match status" value="1"/>
</dbReference>
<dbReference type="Gene3D" id="3.40.50.1360">
    <property type="match status" value="1"/>
</dbReference>
<dbReference type="EC" id="3.5.99.6" evidence="3"/>
<evidence type="ECO:0000259" key="2">
    <source>
        <dbReference type="Pfam" id="PF01182"/>
    </source>
</evidence>
<evidence type="ECO:0000313" key="3">
    <source>
        <dbReference type="EMBL" id="UGS40802.1"/>
    </source>
</evidence>
<gene>
    <name evidence="3" type="primary">nagB_1</name>
    <name evidence="3" type="ORF">G163CM_15010</name>
</gene>
<keyword evidence="1 3" id="KW-0378">Hydrolase</keyword>
<feature type="domain" description="Glucosamine/galactosamine-6-phosphate isomerase" evidence="2">
    <location>
        <begin position="24"/>
        <end position="225"/>
    </location>
</feature>
<sequence>MKLAICSSDKFNAILGNELIKALQQPGAVCLASGDTPQAAYQYVAEYYHRHPFPIRATLIGLDEWAGLGPDDVGSCQYYMHLDLFDKLPLKPGQLIEFNARQTPQALAGECEKMNRLLDSLTLNLVILGVGQNGHLGLNEPGTDFTTGAHVTTLSPSTINVAQKYFTQQTPLTHGITLGIANILKSEKIILTIRGKHKNEIAQRIIFDQPDIMLPASSLKLHNNTVLLIDDEVLHRESLYD</sequence>
<protein>
    <submittedName>
        <fullName evidence="3">Glucosamine-6-phosphate deaminase 1</fullName>
        <ecNumber evidence="3">3.5.99.6</ecNumber>
    </submittedName>
</protein>
<name>A0ABY3S2B8_9ENTR</name>
<accession>A0ABY3S2B8</accession>
<dbReference type="Proteomes" id="UP001199659">
    <property type="component" value="Chromosome"/>
</dbReference>